<evidence type="ECO:0000313" key="1">
    <source>
        <dbReference type="EMBL" id="KAK1458399.1"/>
    </source>
</evidence>
<reference evidence="1" key="1">
    <citation type="submission" date="2016-11" db="EMBL/GenBank/DDBJ databases">
        <title>The genome sequence of Colletotrichum cuscutae.</title>
        <authorList>
            <person name="Baroncelli R."/>
        </authorList>
    </citation>
    <scope>NUCLEOTIDE SEQUENCE</scope>
    <source>
        <strain evidence="1">IMI 304802</strain>
    </source>
</reference>
<keyword evidence="2" id="KW-1185">Reference proteome</keyword>
<name>A0AAI9UHF1_9PEZI</name>
<comment type="caution">
    <text evidence="1">The sequence shown here is derived from an EMBL/GenBank/DDBJ whole genome shotgun (WGS) entry which is preliminary data.</text>
</comment>
<sequence length="198" mass="22375">MATVQRRTFCRIPTSESRKRSIPVEDLDGGYLDHHLRTAPHIQRQLLKLLNGLKESIGDAEKILTGQIVPWDKLSYQENTSGDSMTEPQTELQQIVTGIHSVSRPETPLLTIVSSFIVFSRPPGQVKHLIEQHQQIRVYLSTNNPPALLQFNEPMRKTNPDEEPTLSEGARDILQGIEAQVEMPILQYDADARPHKIA</sequence>
<organism evidence="1 2">
    <name type="scientific">Colletotrichum cuscutae</name>
    <dbReference type="NCBI Taxonomy" id="1209917"/>
    <lineage>
        <taxon>Eukaryota</taxon>
        <taxon>Fungi</taxon>
        <taxon>Dikarya</taxon>
        <taxon>Ascomycota</taxon>
        <taxon>Pezizomycotina</taxon>
        <taxon>Sordariomycetes</taxon>
        <taxon>Hypocreomycetidae</taxon>
        <taxon>Glomerellales</taxon>
        <taxon>Glomerellaceae</taxon>
        <taxon>Colletotrichum</taxon>
        <taxon>Colletotrichum acutatum species complex</taxon>
    </lineage>
</organism>
<proteinExistence type="predicted"/>
<evidence type="ECO:0000313" key="2">
    <source>
        <dbReference type="Proteomes" id="UP001239213"/>
    </source>
</evidence>
<gene>
    <name evidence="1" type="ORF">CCUS01_09498</name>
</gene>
<dbReference type="Proteomes" id="UP001239213">
    <property type="component" value="Unassembled WGS sequence"/>
</dbReference>
<dbReference type="EMBL" id="MPDP01000279">
    <property type="protein sequence ID" value="KAK1458399.1"/>
    <property type="molecule type" value="Genomic_DNA"/>
</dbReference>
<protein>
    <submittedName>
        <fullName evidence="1">Uncharacterized protein</fullName>
    </submittedName>
</protein>
<accession>A0AAI9UHF1</accession>
<dbReference type="AlphaFoldDB" id="A0AAI9UHF1"/>